<reference evidence="2" key="1">
    <citation type="submission" date="2023-06" db="EMBL/GenBank/DDBJ databases">
        <title>Genome-scale phylogeny and comparative genomics of the fungal order Sordariales.</title>
        <authorList>
            <consortium name="Lawrence Berkeley National Laboratory"/>
            <person name="Hensen N."/>
            <person name="Bonometti L."/>
            <person name="Westerberg I."/>
            <person name="Brannstrom I.O."/>
            <person name="Guillou S."/>
            <person name="Cros-Aarteil S."/>
            <person name="Calhoun S."/>
            <person name="Haridas S."/>
            <person name="Kuo A."/>
            <person name="Mondo S."/>
            <person name="Pangilinan J."/>
            <person name="Riley R."/>
            <person name="Labutti K."/>
            <person name="Andreopoulos B."/>
            <person name="Lipzen A."/>
            <person name="Chen C."/>
            <person name="Yanf M."/>
            <person name="Daum C."/>
            <person name="Ng V."/>
            <person name="Clum A."/>
            <person name="Steindorff A."/>
            <person name="Ohm R."/>
            <person name="Martin F."/>
            <person name="Silar P."/>
            <person name="Natvig D."/>
            <person name="Lalanne C."/>
            <person name="Gautier V."/>
            <person name="Ament-Velasquez S.L."/>
            <person name="Kruys A."/>
            <person name="Hutchinson M.I."/>
            <person name="Powell A.J."/>
            <person name="Barry K."/>
            <person name="Miller A.N."/>
            <person name="Grigoriev I.V."/>
            <person name="Debuchy R."/>
            <person name="Gladieux P."/>
            <person name="Thoren M.H."/>
            <person name="Johannesson H."/>
        </authorList>
    </citation>
    <scope>NUCLEOTIDE SEQUENCE</scope>
    <source>
        <strain evidence="2">CBS 606.72</strain>
    </source>
</reference>
<dbReference type="EMBL" id="JAULSU010000001">
    <property type="protein sequence ID" value="KAK0631350.1"/>
    <property type="molecule type" value="Genomic_DNA"/>
</dbReference>
<keyword evidence="1" id="KW-0732">Signal</keyword>
<protein>
    <submittedName>
        <fullName evidence="2">Uncharacterized protein</fullName>
    </submittedName>
</protein>
<evidence type="ECO:0000313" key="2">
    <source>
        <dbReference type="EMBL" id="KAK0631350.1"/>
    </source>
</evidence>
<feature type="chain" id="PRO_5041403515" evidence="1">
    <location>
        <begin position="20"/>
        <end position="111"/>
    </location>
</feature>
<evidence type="ECO:0000313" key="3">
    <source>
        <dbReference type="Proteomes" id="UP001175000"/>
    </source>
</evidence>
<proteinExistence type="predicted"/>
<gene>
    <name evidence="2" type="ORF">B0T14DRAFT_1988</name>
</gene>
<dbReference type="Proteomes" id="UP001175000">
    <property type="component" value="Unassembled WGS sequence"/>
</dbReference>
<accession>A0AA39XDU8</accession>
<sequence length="111" mass="11978">MKLSILLSTLSALSLPLLASTSPLTPNLSARAALKTCSINSQAVVNCRAGPSRGYSIVRTAQPEQRLGIECITDGEPIDAEKAWGYVPSWDCWLSIRWTDLGCKRALPTCT</sequence>
<dbReference type="AlphaFoldDB" id="A0AA39XDU8"/>
<feature type="signal peptide" evidence="1">
    <location>
        <begin position="1"/>
        <end position="19"/>
    </location>
</feature>
<comment type="caution">
    <text evidence="2">The sequence shown here is derived from an EMBL/GenBank/DDBJ whole genome shotgun (WGS) entry which is preliminary data.</text>
</comment>
<name>A0AA39XDU8_9PEZI</name>
<evidence type="ECO:0000256" key="1">
    <source>
        <dbReference type="SAM" id="SignalP"/>
    </source>
</evidence>
<keyword evidence="3" id="KW-1185">Reference proteome</keyword>
<organism evidence="2 3">
    <name type="scientific">Immersiella caudata</name>
    <dbReference type="NCBI Taxonomy" id="314043"/>
    <lineage>
        <taxon>Eukaryota</taxon>
        <taxon>Fungi</taxon>
        <taxon>Dikarya</taxon>
        <taxon>Ascomycota</taxon>
        <taxon>Pezizomycotina</taxon>
        <taxon>Sordariomycetes</taxon>
        <taxon>Sordariomycetidae</taxon>
        <taxon>Sordariales</taxon>
        <taxon>Lasiosphaeriaceae</taxon>
        <taxon>Immersiella</taxon>
    </lineage>
</organism>